<proteinExistence type="inferred from homology"/>
<dbReference type="SUPFAM" id="SSF56214">
    <property type="entry name" value="4'-phosphopantetheinyl transferase"/>
    <property type="match status" value="2"/>
</dbReference>
<dbReference type="Pfam" id="PF01648">
    <property type="entry name" value="ACPS"/>
    <property type="match status" value="1"/>
</dbReference>
<gene>
    <name evidence="5" type="ORF">MD535_06455</name>
</gene>
<sequence>MALKAVQQVDLWVCPLVDLNQKTNRLNKLQSWLSDDELSKVSRYRQPHAQLTALYVRCILRAILSRYSPIQPQQWAFEYGKKGKPRLSTLQREQTGLNFNLSHSKDYLLIALLKSDDESMMLGADIEHARENTDIHSIMNHYFSSQEIDDLKALNRSEQRGRFFDLWALKESYIKATGQGLATSLKSFAFDFSSSVANAHPLTPACVGGYATNVNILKDIGIHFIKTPLEENTTVTMNNHHLSCWQSFLGYLNRDYRFAVTVGGCDKPIVLKLQTFSQLSLPNFE</sequence>
<dbReference type="GO" id="GO:0008897">
    <property type="term" value="F:holo-[acyl-carrier-protein] synthase activity"/>
    <property type="evidence" value="ECO:0007669"/>
    <property type="project" value="InterPro"/>
</dbReference>
<evidence type="ECO:0000313" key="5">
    <source>
        <dbReference type="EMBL" id="MCW8345650.1"/>
    </source>
</evidence>
<dbReference type="AlphaFoldDB" id="A0A9X3HVK1"/>
<dbReference type="Proteomes" id="UP001155587">
    <property type="component" value="Unassembled WGS sequence"/>
</dbReference>
<evidence type="ECO:0000256" key="2">
    <source>
        <dbReference type="ARBA" id="ARBA00022679"/>
    </source>
</evidence>
<dbReference type="Gene3D" id="3.90.470.20">
    <property type="entry name" value="4'-phosphopantetheinyl transferase domain"/>
    <property type="match status" value="1"/>
</dbReference>
<comment type="caution">
    <text evidence="5">The sequence shown here is derived from an EMBL/GenBank/DDBJ whole genome shotgun (WGS) entry which is preliminary data.</text>
</comment>
<comment type="similarity">
    <text evidence="1">Belongs to the P-Pant transferase superfamily. Gsp/Sfp/HetI/AcpT family.</text>
</comment>
<evidence type="ECO:0000256" key="1">
    <source>
        <dbReference type="ARBA" id="ARBA00010990"/>
    </source>
</evidence>
<dbReference type="GO" id="GO:0019878">
    <property type="term" value="P:lysine biosynthetic process via aminoadipic acid"/>
    <property type="evidence" value="ECO:0007669"/>
    <property type="project" value="TreeGrafter"/>
</dbReference>
<evidence type="ECO:0000259" key="3">
    <source>
        <dbReference type="Pfam" id="PF01648"/>
    </source>
</evidence>
<dbReference type="GO" id="GO:0000287">
    <property type="term" value="F:magnesium ion binding"/>
    <property type="evidence" value="ECO:0007669"/>
    <property type="project" value="InterPro"/>
</dbReference>
<dbReference type="InterPro" id="IPR037143">
    <property type="entry name" value="4-PPantetheinyl_Trfase_dom_sf"/>
</dbReference>
<dbReference type="PANTHER" id="PTHR12215">
    <property type="entry name" value="PHOSPHOPANTETHEINE TRANSFERASE"/>
    <property type="match status" value="1"/>
</dbReference>
<organism evidence="5 6">
    <name type="scientific">Vibrio qingdaonensis</name>
    <dbReference type="NCBI Taxonomy" id="2829491"/>
    <lineage>
        <taxon>Bacteria</taxon>
        <taxon>Pseudomonadati</taxon>
        <taxon>Pseudomonadota</taxon>
        <taxon>Gammaproteobacteria</taxon>
        <taxon>Vibrionales</taxon>
        <taxon>Vibrionaceae</taxon>
        <taxon>Vibrio</taxon>
    </lineage>
</organism>
<evidence type="ECO:0000313" key="6">
    <source>
        <dbReference type="Proteomes" id="UP001155587"/>
    </source>
</evidence>
<dbReference type="EMBL" id="JAKRRY010000005">
    <property type="protein sequence ID" value="MCW8345650.1"/>
    <property type="molecule type" value="Genomic_DNA"/>
</dbReference>
<keyword evidence="6" id="KW-1185">Reference proteome</keyword>
<name>A0A9X3HVK1_9VIBR</name>
<dbReference type="GO" id="GO:0005829">
    <property type="term" value="C:cytosol"/>
    <property type="evidence" value="ECO:0007669"/>
    <property type="project" value="TreeGrafter"/>
</dbReference>
<dbReference type="RefSeq" id="WP_265674057.1">
    <property type="nucleotide sequence ID" value="NZ_JAKRRY010000005.1"/>
</dbReference>
<dbReference type="PANTHER" id="PTHR12215:SF10">
    <property type="entry name" value="L-AMINOADIPATE-SEMIALDEHYDE DEHYDROGENASE-PHOSPHOPANTETHEINYL TRANSFERASE"/>
    <property type="match status" value="1"/>
</dbReference>
<dbReference type="Pfam" id="PF22624">
    <property type="entry name" value="AASDHPPT_N"/>
    <property type="match status" value="1"/>
</dbReference>
<feature type="domain" description="4'-phosphopantetheinyl transferase" evidence="3">
    <location>
        <begin position="122"/>
        <end position="195"/>
    </location>
</feature>
<reference evidence="5" key="1">
    <citation type="submission" date="2022-02" db="EMBL/GenBank/DDBJ databases">
        <title>Vibrio sp. nov, a new bacterium isolated from seawater.</title>
        <authorList>
            <person name="Yuan Y."/>
        </authorList>
    </citation>
    <scope>NUCLEOTIDE SEQUENCE</scope>
    <source>
        <strain evidence="5">ZSDZ65</strain>
    </source>
</reference>
<dbReference type="InterPro" id="IPR055066">
    <property type="entry name" value="AASDHPPT_N"/>
</dbReference>
<evidence type="ECO:0000259" key="4">
    <source>
        <dbReference type="Pfam" id="PF22624"/>
    </source>
</evidence>
<dbReference type="InterPro" id="IPR008278">
    <property type="entry name" value="4-PPantetheinyl_Trfase_dom"/>
</dbReference>
<keyword evidence="2 5" id="KW-0808">Transferase</keyword>
<dbReference type="InterPro" id="IPR050559">
    <property type="entry name" value="P-Pant_transferase_sf"/>
</dbReference>
<accession>A0A9X3HVK1</accession>
<protein>
    <submittedName>
        <fullName evidence="5">4'-phosphopantetheinyl transferase superfamily protein</fullName>
    </submittedName>
</protein>
<feature type="domain" description="4'-phosphopantetheinyl transferase N-terminal" evidence="4">
    <location>
        <begin position="26"/>
        <end position="111"/>
    </location>
</feature>